<organism evidence="2">
    <name type="scientific">Ditylum brightwellii</name>
    <dbReference type="NCBI Taxonomy" id="49249"/>
    <lineage>
        <taxon>Eukaryota</taxon>
        <taxon>Sar</taxon>
        <taxon>Stramenopiles</taxon>
        <taxon>Ochrophyta</taxon>
        <taxon>Bacillariophyta</taxon>
        <taxon>Mediophyceae</taxon>
        <taxon>Lithodesmiophycidae</taxon>
        <taxon>Lithodesmiales</taxon>
        <taxon>Lithodesmiaceae</taxon>
        <taxon>Ditylum</taxon>
    </lineage>
</organism>
<dbReference type="PANTHER" id="PTHR45856">
    <property type="entry name" value="ALPHA/BETA-HYDROLASES SUPERFAMILY PROTEIN"/>
    <property type="match status" value="1"/>
</dbReference>
<dbReference type="InterPro" id="IPR029058">
    <property type="entry name" value="AB_hydrolase_fold"/>
</dbReference>
<dbReference type="GO" id="GO:0006629">
    <property type="term" value="P:lipid metabolic process"/>
    <property type="evidence" value="ECO:0007669"/>
    <property type="project" value="InterPro"/>
</dbReference>
<evidence type="ECO:0000259" key="1">
    <source>
        <dbReference type="Pfam" id="PF01764"/>
    </source>
</evidence>
<dbReference type="AlphaFoldDB" id="A0A7S1ZTK7"/>
<dbReference type="EMBL" id="HBGN01031288">
    <property type="protein sequence ID" value="CAD9347939.1"/>
    <property type="molecule type" value="Transcribed_RNA"/>
</dbReference>
<dbReference type="SUPFAM" id="SSF53474">
    <property type="entry name" value="alpha/beta-Hydrolases"/>
    <property type="match status" value="1"/>
</dbReference>
<evidence type="ECO:0000313" key="2">
    <source>
        <dbReference type="EMBL" id="CAD9347939.1"/>
    </source>
</evidence>
<name>A0A7S1ZTK7_9STRA</name>
<gene>
    <name evidence="2" type="ORF">DBRI1063_LOCUS20148</name>
</gene>
<dbReference type="InterPro" id="IPR051218">
    <property type="entry name" value="Sec_MonoDiacylglyc_Lipase"/>
</dbReference>
<reference evidence="2" key="1">
    <citation type="submission" date="2021-01" db="EMBL/GenBank/DDBJ databases">
        <authorList>
            <person name="Corre E."/>
            <person name="Pelletier E."/>
            <person name="Niang G."/>
            <person name="Scheremetjew M."/>
            <person name="Finn R."/>
            <person name="Kale V."/>
            <person name="Holt S."/>
            <person name="Cochrane G."/>
            <person name="Meng A."/>
            <person name="Brown T."/>
            <person name="Cohen L."/>
        </authorList>
    </citation>
    <scope>NUCLEOTIDE SEQUENCE</scope>
    <source>
        <strain evidence="2">Pop2</strain>
    </source>
</reference>
<dbReference type="Gene3D" id="3.40.50.1820">
    <property type="entry name" value="alpha/beta hydrolase"/>
    <property type="match status" value="1"/>
</dbReference>
<protein>
    <recommendedName>
        <fullName evidence="1">Fungal lipase-type domain-containing protein</fullName>
    </recommendedName>
</protein>
<dbReference type="Pfam" id="PF01764">
    <property type="entry name" value="Lipase_3"/>
    <property type="match status" value="1"/>
</dbReference>
<proteinExistence type="predicted"/>
<feature type="domain" description="Fungal lipase-type" evidence="1">
    <location>
        <begin position="73"/>
        <end position="216"/>
    </location>
</feature>
<dbReference type="CDD" id="cd00519">
    <property type="entry name" value="Lipase_3"/>
    <property type="match status" value="1"/>
</dbReference>
<sequence>MEATLPQQKEKKSSLPDGAAQTLEGRLLCASHASYNISQPYFRGATYLPHTTAKRVSRSINSVLIGYTVDGIVLAFRGTIFDSALDWFQNAAVLLSPGDKKDGIPGSVHVGFYRAVKSLWKGVKSVLLQFLQDHSSPYNNNETQNVYLTGHSKGGALATLAALLMHNDASLPNPTSVITFGSARVGDKQFKVGYESLVKQITFENDLDIIPFLPLSNTDREFMNEKMKDKMDRYVSFSFFE</sequence>
<dbReference type="InterPro" id="IPR002921">
    <property type="entry name" value="Fungal_lipase-type"/>
</dbReference>
<accession>A0A7S1ZTK7</accession>
<dbReference type="PANTHER" id="PTHR45856:SF24">
    <property type="entry name" value="FUNGAL LIPASE-LIKE DOMAIN-CONTAINING PROTEIN"/>
    <property type="match status" value="1"/>
</dbReference>